<dbReference type="InterPro" id="IPR005754">
    <property type="entry name" value="Sortase"/>
</dbReference>
<dbReference type="CDD" id="cd05830">
    <property type="entry name" value="Sortase_E"/>
    <property type="match status" value="1"/>
</dbReference>
<accession>A0A1G2HW38</accession>
<evidence type="ECO:0000256" key="2">
    <source>
        <dbReference type="SAM" id="Phobius"/>
    </source>
</evidence>
<dbReference type="Gene3D" id="2.40.260.10">
    <property type="entry name" value="Sortase"/>
    <property type="match status" value="1"/>
</dbReference>
<proteinExistence type="predicted"/>
<feature type="transmembrane region" description="Helical" evidence="2">
    <location>
        <begin position="12"/>
        <end position="35"/>
    </location>
</feature>
<dbReference type="AlphaFoldDB" id="A0A1G2HW38"/>
<protein>
    <recommendedName>
        <fullName evidence="5">Sortase</fullName>
    </recommendedName>
</protein>
<dbReference type="GO" id="GO:0016787">
    <property type="term" value="F:hydrolase activity"/>
    <property type="evidence" value="ECO:0007669"/>
    <property type="project" value="UniProtKB-KW"/>
</dbReference>
<gene>
    <name evidence="3" type="ORF">A3D34_00515</name>
</gene>
<keyword evidence="2" id="KW-0472">Membrane</keyword>
<evidence type="ECO:0000256" key="1">
    <source>
        <dbReference type="ARBA" id="ARBA00022801"/>
    </source>
</evidence>
<organism evidence="3 4">
    <name type="scientific">Candidatus Staskawiczbacteria bacterium RIFCSPHIGHO2_02_FULL_33_16</name>
    <dbReference type="NCBI Taxonomy" id="1802204"/>
    <lineage>
        <taxon>Bacteria</taxon>
        <taxon>Candidatus Staskawicziibacteriota</taxon>
    </lineage>
</organism>
<dbReference type="InterPro" id="IPR042003">
    <property type="entry name" value="Sortase_E"/>
</dbReference>
<dbReference type="SUPFAM" id="SSF63817">
    <property type="entry name" value="Sortase"/>
    <property type="match status" value="1"/>
</dbReference>
<dbReference type="Proteomes" id="UP000179183">
    <property type="component" value="Unassembled WGS sequence"/>
</dbReference>
<evidence type="ECO:0008006" key="5">
    <source>
        <dbReference type="Google" id="ProtNLM"/>
    </source>
</evidence>
<keyword evidence="2" id="KW-0812">Transmembrane</keyword>
<comment type="caution">
    <text evidence="3">The sequence shown here is derived from an EMBL/GenBank/DDBJ whole genome shotgun (WGS) entry which is preliminary data.</text>
</comment>
<keyword evidence="1" id="KW-0378">Hydrolase</keyword>
<dbReference type="NCBIfam" id="TIGR01076">
    <property type="entry name" value="sortase_fam"/>
    <property type="match status" value="1"/>
</dbReference>
<dbReference type="EMBL" id="MHOQ01000023">
    <property type="protein sequence ID" value="OGZ66742.1"/>
    <property type="molecule type" value="Genomic_DNA"/>
</dbReference>
<name>A0A1G2HW38_9BACT</name>
<dbReference type="InterPro" id="IPR023365">
    <property type="entry name" value="Sortase_dom-sf"/>
</dbReference>
<evidence type="ECO:0000313" key="4">
    <source>
        <dbReference type="Proteomes" id="UP000179183"/>
    </source>
</evidence>
<sequence length="235" mass="26666">MQKINQKQKQLIKIFVSLFIVSSIIINWNNVSWLFNYRVMNSLVYSFFNPYENSELLVSANNMVINTNTVKPETTLGEPMIYKESKVYPYSAKNNSIEIPSINISAPIVMSQSTDAKVLTKNLDSGVVYYPNSVLPGESGQIVVLGHSAPPNWPKIKYDWVFSEINNLNMGDQIIIHFGNKKYIYNVVEKNIIQVGQDVESNKLDGQNNILTLISCWPPGKNYQRIAVQAELLID</sequence>
<keyword evidence="2" id="KW-1133">Transmembrane helix</keyword>
<dbReference type="Pfam" id="PF04203">
    <property type="entry name" value="Sortase"/>
    <property type="match status" value="1"/>
</dbReference>
<evidence type="ECO:0000313" key="3">
    <source>
        <dbReference type="EMBL" id="OGZ66742.1"/>
    </source>
</evidence>
<reference evidence="3 4" key="1">
    <citation type="journal article" date="2016" name="Nat. Commun.">
        <title>Thousands of microbial genomes shed light on interconnected biogeochemical processes in an aquifer system.</title>
        <authorList>
            <person name="Anantharaman K."/>
            <person name="Brown C.T."/>
            <person name="Hug L.A."/>
            <person name="Sharon I."/>
            <person name="Castelle C.J."/>
            <person name="Probst A.J."/>
            <person name="Thomas B.C."/>
            <person name="Singh A."/>
            <person name="Wilkins M.J."/>
            <person name="Karaoz U."/>
            <person name="Brodie E.L."/>
            <person name="Williams K.H."/>
            <person name="Hubbard S.S."/>
            <person name="Banfield J.F."/>
        </authorList>
    </citation>
    <scope>NUCLEOTIDE SEQUENCE [LARGE SCALE GENOMIC DNA]</scope>
</reference>